<name>A0A0A6PJN7_9GAMM</name>
<dbReference type="PANTHER" id="PTHR35335:SF1">
    <property type="entry name" value="UPF0716 PROTEIN FXSA"/>
    <property type="match status" value="1"/>
</dbReference>
<dbReference type="Proteomes" id="UP000030428">
    <property type="component" value="Unassembled WGS sequence"/>
</dbReference>
<evidence type="ECO:0000313" key="2">
    <source>
        <dbReference type="EMBL" id="KHD06404.1"/>
    </source>
</evidence>
<proteinExistence type="predicted"/>
<keyword evidence="1" id="KW-0472">Membrane</keyword>
<keyword evidence="1" id="KW-0812">Transmembrane</keyword>
<keyword evidence="1" id="KW-1133">Transmembrane helix</keyword>
<evidence type="ECO:0000313" key="3">
    <source>
        <dbReference type="Proteomes" id="UP000030428"/>
    </source>
</evidence>
<organism evidence="2 3">
    <name type="scientific">Candidatus Thiomargarita nelsonii</name>
    <dbReference type="NCBI Taxonomy" id="1003181"/>
    <lineage>
        <taxon>Bacteria</taxon>
        <taxon>Pseudomonadati</taxon>
        <taxon>Pseudomonadota</taxon>
        <taxon>Gammaproteobacteria</taxon>
        <taxon>Thiotrichales</taxon>
        <taxon>Thiotrichaceae</taxon>
        <taxon>Thiomargarita</taxon>
    </lineage>
</organism>
<dbReference type="GO" id="GO:0016020">
    <property type="term" value="C:membrane"/>
    <property type="evidence" value="ECO:0007669"/>
    <property type="project" value="InterPro"/>
</dbReference>
<dbReference type="AlphaFoldDB" id="A0A0A6PJN7"/>
<feature type="transmembrane region" description="Helical" evidence="1">
    <location>
        <begin position="29"/>
        <end position="49"/>
    </location>
</feature>
<feature type="transmembrane region" description="Helical" evidence="1">
    <location>
        <begin position="7"/>
        <end position="23"/>
    </location>
</feature>
<dbReference type="EMBL" id="JSZA02000014">
    <property type="protein sequence ID" value="KHD06404.1"/>
    <property type="molecule type" value="Genomic_DNA"/>
</dbReference>
<accession>A0A0A6PJN7</accession>
<dbReference type="Pfam" id="PF04186">
    <property type="entry name" value="FxsA"/>
    <property type="match status" value="1"/>
</dbReference>
<feature type="transmembrane region" description="Helical" evidence="1">
    <location>
        <begin position="69"/>
        <end position="90"/>
    </location>
</feature>
<dbReference type="PANTHER" id="PTHR35335">
    <property type="entry name" value="UPF0716 PROTEIN FXSA"/>
    <property type="match status" value="1"/>
</dbReference>
<sequence>MNLFQRLLLLFILVPIIEIYLLMTVGGFIGVWPTVLLIILTAIIGTHLLRAQGIATLQKMQETLQQGQLPAFALLEGLFILIGGVLLLTPGFFTDAVGFFCLIPILRKHLVFWMTKRFQVQQVRRGRPEIIEGEFRREDR</sequence>
<gene>
    <name evidence="2" type="ORF">PN36_05055</name>
</gene>
<dbReference type="InterPro" id="IPR007313">
    <property type="entry name" value="FxsA"/>
</dbReference>
<dbReference type="NCBIfam" id="NF008528">
    <property type="entry name" value="PRK11463.1-2"/>
    <property type="match status" value="1"/>
</dbReference>
<evidence type="ECO:0000256" key="1">
    <source>
        <dbReference type="SAM" id="Phobius"/>
    </source>
</evidence>
<keyword evidence="3" id="KW-1185">Reference proteome</keyword>
<reference evidence="2 3" key="1">
    <citation type="journal article" date="2016" name="Front. Microbiol.">
        <title>Single-Cell (Meta-)Genomics of a Dimorphic Candidatus Thiomargarita nelsonii Reveals Genomic Plasticity.</title>
        <authorList>
            <person name="Flood B.E."/>
            <person name="Fliss P."/>
            <person name="Jones D.S."/>
            <person name="Dick G.J."/>
            <person name="Jain S."/>
            <person name="Kaster A.K."/>
            <person name="Winkel M."/>
            <person name="Mussmann M."/>
            <person name="Bailey J."/>
        </authorList>
    </citation>
    <scope>NUCLEOTIDE SEQUENCE [LARGE SCALE GENOMIC DNA]</scope>
    <source>
        <strain evidence="2">Hydrate Ridge</strain>
    </source>
</reference>
<comment type="caution">
    <text evidence="2">The sequence shown here is derived from an EMBL/GenBank/DDBJ whole genome shotgun (WGS) entry which is preliminary data.</text>
</comment>
<protein>
    <submittedName>
        <fullName evidence="2">Exlusion protein FxsA</fullName>
    </submittedName>
</protein>